<evidence type="ECO:0000313" key="2">
    <source>
        <dbReference type="EMBL" id="TNM39775.1"/>
    </source>
</evidence>
<dbReference type="AlphaFoldDB" id="A0A5C4VWV1"/>
<dbReference type="RefSeq" id="WP_139623264.1">
    <property type="nucleotide sequence ID" value="NZ_VDMP01000024.1"/>
</dbReference>
<dbReference type="InterPro" id="IPR010610">
    <property type="entry name" value="EryCIII-like_C"/>
</dbReference>
<reference evidence="2 3" key="1">
    <citation type="journal article" date="2016" name="Int. J. Syst. Evol. Microbiol.">
        <title>Nocardioides albidus sp. nov., an actinobacterium isolated from garden soil.</title>
        <authorList>
            <person name="Singh H."/>
            <person name="Du J."/>
            <person name="Trinh H."/>
            <person name="Won K."/>
            <person name="Yang J.E."/>
            <person name="Yin C."/>
            <person name="Kook M."/>
            <person name="Yi T.H."/>
        </authorList>
    </citation>
    <scope>NUCLEOTIDE SEQUENCE [LARGE SCALE GENOMIC DNA]</scope>
    <source>
        <strain evidence="2 3">CCTCC AB 2015297</strain>
    </source>
</reference>
<dbReference type="GO" id="GO:0016758">
    <property type="term" value="F:hexosyltransferase activity"/>
    <property type="evidence" value="ECO:0007669"/>
    <property type="project" value="UniProtKB-ARBA"/>
</dbReference>
<organism evidence="2 3">
    <name type="scientific">Nocardioides albidus</name>
    <dbReference type="NCBI Taxonomy" id="1517589"/>
    <lineage>
        <taxon>Bacteria</taxon>
        <taxon>Bacillati</taxon>
        <taxon>Actinomycetota</taxon>
        <taxon>Actinomycetes</taxon>
        <taxon>Propionibacteriales</taxon>
        <taxon>Nocardioidaceae</taxon>
        <taxon>Nocardioides</taxon>
    </lineage>
</organism>
<accession>A0A5C4VWV1</accession>
<gene>
    <name evidence="2" type="ORF">FHP29_13030</name>
</gene>
<keyword evidence="2" id="KW-0808">Transferase</keyword>
<dbReference type="PANTHER" id="PTHR48050">
    <property type="entry name" value="STEROL 3-BETA-GLUCOSYLTRANSFERASE"/>
    <property type="match status" value="1"/>
</dbReference>
<dbReference type="SUPFAM" id="SSF53756">
    <property type="entry name" value="UDP-Glycosyltransferase/glycogen phosphorylase"/>
    <property type="match status" value="1"/>
</dbReference>
<dbReference type="InterPro" id="IPR002213">
    <property type="entry name" value="UDP_glucos_trans"/>
</dbReference>
<dbReference type="Pfam" id="PF06722">
    <property type="entry name" value="EryCIII-like_C"/>
    <property type="match status" value="1"/>
</dbReference>
<dbReference type="CDD" id="cd03784">
    <property type="entry name" value="GT1_Gtf-like"/>
    <property type="match status" value="1"/>
</dbReference>
<comment type="caution">
    <text evidence="2">The sequence shown here is derived from an EMBL/GenBank/DDBJ whole genome shotgun (WGS) entry which is preliminary data.</text>
</comment>
<dbReference type="PANTHER" id="PTHR48050:SF13">
    <property type="entry name" value="STEROL 3-BETA-GLUCOSYLTRANSFERASE UGT80A2"/>
    <property type="match status" value="1"/>
</dbReference>
<dbReference type="InterPro" id="IPR050426">
    <property type="entry name" value="Glycosyltransferase_28"/>
</dbReference>
<dbReference type="OrthoDB" id="6620093at2"/>
<keyword evidence="3" id="KW-1185">Reference proteome</keyword>
<proteinExistence type="predicted"/>
<dbReference type="EMBL" id="VDMP01000024">
    <property type="protein sequence ID" value="TNM39775.1"/>
    <property type="molecule type" value="Genomic_DNA"/>
</dbReference>
<feature type="domain" description="Erythromycin biosynthesis protein CIII-like C-terminal" evidence="1">
    <location>
        <begin position="239"/>
        <end position="360"/>
    </location>
</feature>
<evidence type="ECO:0000259" key="1">
    <source>
        <dbReference type="Pfam" id="PF06722"/>
    </source>
</evidence>
<dbReference type="Gene3D" id="3.40.50.2000">
    <property type="entry name" value="Glycogen Phosphorylase B"/>
    <property type="match status" value="2"/>
</dbReference>
<dbReference type="GO" id="GO:0008194">
    <property type="term" value="F:UDP-glycosyltransferase activity"/>
    <property type="evidence" value="ECO:0007669"/>
    <property type="project" value="InterPro"/>
</dbReference>
<evidence type="ECO:0000313" key="3">
    <source>
        <dbReference type="Proteomes" id="UP000313231"/>
    </source>
</evidence>
<name>A0A5C4VWV1_9ACTN</name>
<protein>
    <submittedName>
        <fullName evidence="2">Glycosyltransferase family 1 protein</fullName>
    </submittedName>
</protein>
<dbReference type="Proteomes" id="UP000313231">
    <property type="component" value="Unassembled WGS sequence"/>
</dbReference>
<dbReference type="GO" id="GO:0017000">
    <property type="term" value="P:antibiotic biosynthetic process"/>
    <property type="evidence" value="ECO:0007669"/>
    <property type="project" value="UniProtKB-ARBA"/>
</dbReference>
<sequence>MSRYLIATWDGAGNLVPTLGITRTLVERGHDVRMLGHDTIAERCGDVGARFVPLTQRAGWDAMEDPDDFEAEVKLMIEGLCFSSTIARDLARELDREPADAVLVDAMLFTAIDVALASGTPTAALFHTPYTIFRGGPLVEAFAPGIAIANAHRADLGLPAIERIGDIHDACAKVIVAVPKEFEPDAPDAPNVLRIGPVLDAPPLSREIDEVDIRDGSTPLVLVSLSTSEQGQADLLQRCVDAVAQLPVRAIVTTGSVDPASVNASPDTQVVRYAPHAEILPSTSLVITHAGFGTVMAALGRGVPLLCTPMGRDQFFNAGQAQTLGAARMLMPDSSSDTIAQAAADILEDDRFTAAAKQLAVAIGGYGGAAKAATAIEAL</sequence>